<accession>A0ABQ4L0M8</accession>
<protein>
    <submittedName>
        <fullName evidence="5">LL-diaminopimelate aminotransferase</fullName>
    </submittedName>
</protein>
<dbReference type="Gene3D" id="3.90.1150.10">
    <property type="entry name" value="Aspartate Aminotransferase, domain 1"/>
    <property type="match status" value="1"/>
</dbReference>
<comment type="cofactor">
    <cofactor evidence="1">
        <name>pyridoxal 5'-phosphate</name>
        <dbReference type="ChEBI" id="CHEBI:597326"/>
    </cofactor>
</comment>
<evidence type="ECO:0000259" key="4">
    <source>
        <dbReference type="Pfam" id="PF00155"/>
    </source>
</evidence>
<dbReference type="Gene3D" id="3.40.640.10">
    <property type="entry name" value="Type I PLP-dependent aspartate aminotransferase-like (Major domain)"/>
    <property type="match status" value="1"/>
</dbReference>
<comment type="caution">
    <text evidence="5">The sequence shown here is derived from an EMBL/GenBank/DDBJ whole genome shotgun (WGS) entry which is preliminary data.</text>
</comment>
<evidence type="ECO:0000256" key="2">
    <source>
        <dbReference type="ARBA" id="ARBA00022576"/>
    </source>
</evidence>
<dbReference type="InterPro" id="IPR015422">
    <property type="entry name" value="PyrdxlP-dep_Trfase_small"/>
</dbReference>
<dbReference type="InterPro" id="IPR050881">
    <property type="entry name" value="LL-DAP_aminotransferase"/>
</dbReference>
<dbReference type="Pfam" id="PF00155">
    <property type="entry name" value="Aminotran_1_2"/>
    <property type="match status" value="1"/>
</dbReference>
<keyword evidence="6" id="KW-1185">Reference proteome</keyword>
<dbReference type="InterPro" id="IPR015424">
    <property type="entry name" value="PyrdxlP-dep_Trfase"/>
</dbReference>
<evidence type="ECO:0000256" key="1">
    <source>
        <dbReference type="ARBA" id="ARBA00001933"/>
    </source>
</evidence>
<dbReference type="PANTHER" id="PTHR42832">
    <property type="entry name" value="AMINO ACID AMINOTRANSFERASE"/>
    <property type="match status" value="1"/>
</dbReference>
<dbReference type="EMBL" id="BORJ01000010">
    <property type="protein sequence ID" value="GIN97746.1"/>
    <property type="molecule type" value="Genomic_DNA"/>
</dbReference>
<organism evidence="5 6">
    <name type="scientific">Siminovitchia terrae</name>
    <name type="common">Bacillus terrae</name>
    <dbReference type="NCBI Taxonomy" id="1914933"/>
    <lineage>
        <taxon>Bacteria</taxon>
        <taxon>Bacillati</taxon>
        <taxon>Bacillota</taxon>
        <taxon>Bacilli</taxon>
        <taxon>Bacillales</taxon>
        <taxon>Bacillaceae</taxon>
        <taxon>Siminovitchia</taxon>
    </lineage>
</organism>
<dbReference type="GO" id="GO:0008483">
    <property type="term" value="F:transaminase activity"/>
    <property type="evidence" value="ECO:0007669"/>
    <property type="project" value="UniProtKB-KW"/>
</dbReference>
<evidence type="ECO:0000313" key="6">
    <source>
        <dbReference type="Proteomes" id="UP000680670"/>
    </source>
</evidence>
<dbReference type="InterPro" id="IPR015421">
    <property type="entry name" value="PyrdxlP-dep_Trfase_major"/>
</dbReference>
<reference evidence="5 6" key="1">
    <citation type="submission" date="2021-03" db="EMBL/GenBank/DDBJ databases">
        <title>Antimicrobial resistance genes in bacteria isolated from Japanese honey, and their potential for conferring macrolide and lincosamide resistance in the American foulbrood pathogen Paenibacillus larvae.</title>
        <authorList>
            <person name="Okamoto M."/>
            <person name="Kumagai M."/>
            <person name="Kanamori H."/>
            <person name="Takamatsu D."/>
        </authorList>
    </citation>
    <scope>NUCLEOTIDE SEQUENCE [LARGE SCALE GENOMIC DNA]</scope>
    <source>
        <strain evidence="5 6">J6TS1</strain>
    </source>
</reference>
<dbReference type="CDD" id="cd00609">
    <property type="entry name" value="AAT_like"/>
    <property type="match status" value="1"/>
</dbReference>
<gene>
    <name evidence="5" type="primary">dapL</name>
    <name evidence="5" type="ORF">J6TS1_36160</name>
</gene>
<keyword evidence="2 5" id="KW-0032">Aminotransferase</keyword>
<feature type="domain" description="Aminotransferase class I/classII large" evidence="4">
    <location>
        <begin position="32"/>
        <end position="383"/>
    </location>
</feature>
<keyword evidence="3" id="KW-0808">Transferase</keyword>
<evidence type="ECO:0000256" key="3">
    <source>
        <dbReference type="ARBA" id="ARBA00022679"/>
    </source>
</evidence>
<dbReference type="RefSeq" id="WP_213021072.1">
    <property type="nucleotide sequence ID" value="NZ_BORJ01000010.1"/>
</dbReference>
<sequence>MRYRSNRVSSIPPYTFLEMKKHKEKLIEQGVDIIDLGMGDPDLPTHPHVVEKLMEELQDSNNLKYPNPIGCIEYRKAVAHFYKKQYDVDLNPETEVIALIGSKEGTANLIPALIDPGETVLIPDPAYPVYEMATILANGRCYKMPLEEENNYEPEISSIPDHVIKEAKLMFLNYPNNPTTACVDVDFFQRVCNFAKKNELIIANDSAYNMVSYGEYKPPSILQANGAMEVAVEFGTLSKTFNMTGFRIGYMVGNAEVIKSLSILKGNIDTGQFTPIQKAAAYALQGDYHCIEEYNGIYQSRLNAVVEALKSIGVVDIEVPKAAYFVWARVPKGYTSAEFAQFVLEKTGVIITPGTAFGENGEGYFRIAVSVDSHRIQEAVTRIKNKLFL</sequence>
<dbReference type="SUPFAM" id="SSF53383">
    <property type="entry name" value="PLP-dependent transferases"/>
    <property type="match status" value="1"/>
</dbReference>
<proteinExistence type="predicted"/>
<evidence type="ECO:0000313" key="5">
    <source>
        <dbReference type="EMBL" id="GIN97746.1"/>
    </source>
</evidence>
<dbReference type="PANTHER" id="PTHR42832:SF3">
    <property type="entry name" value="L-GLUTAMINE--4-(METHYLSULFANYL)-2-OXOBUTANOATE AMINOTRANSFERASE"/>
    <property type="match status" value="1"/>
</dbReference>
<dbReference type="Proteomes" id="UP000680670">
    <property type="component" value="Unassembled WGS sequence"/>
</dbReference>
<dbReference type="NCBIfam" id="NF006756">
    <property type="entry name" value="PRK09276.1"/>
    <property type="match status" value="1"/>
</dbReference>
<name>A0ABQ4L0M8_SIMTE</name>
<dbReference type="InterPro" id="IPR004839">
    <property type="entry name" value="Aminotransferase_I/II_large"/>
</dbReference>